<dbReference type="FunCoup" id="A0A251U5N4">
    <property type="interactions" value="123"/>
</dbReference>
<gene>
    <name evidence="2" type="ORF">HannXRQ_Chr08g0225301</name>
    <name evidence="1" type="ORF">HanXRQr2_Chr08g0339581</name>
</gene>
<protein>
    <submittedName>
        <fullName evidence="1">Histidine kinase/HSP90-like ATPase</fullName>
    </submittedName>
    <submittedName>
        <fullName evidence="2">Putative histidine kinase-like ATPase, C-terminal domain-containing protein</fullName>
    </submittedName>
</protein>
<keyword evidence="2" id="KW-0418">Kinase</keyword>
<dbReference type="PANTHER" id="PTHR33566:SF1">
    <property type="entry name" value="EN_SPM-LIKE TRANSPOSON-RELATED"/>
    <property type="match status" value="1"/>
</dbReference>
<dbReference type="Proteomes" id="UP000215914">
    <property type="component" value="Chromosome 8"/>
</dbReference>
<keyword evidence="2" id="KW-0808">Transferase</keyword>
<dbReference type="Pfam" id="PF13589">
    <property type="entry name" value="HATPase_c_3"/>
    <property type="match status" value="1"/>
</dbReference>
<reference evidence="1 3" key="1">
    <citation type="journal article" date="2017" name="Nature">
        <title>The sunflower genome provides insights into oil metabolism, flowering and Asterid evolution.</title>
        <authorList>
            <person name="Badouin H."/>
            <person name="Gouzy J."/>
            <person name="Grassa C.J."/>
            <person name="Murat F."/>
            <person name="Staton S.E."/>
            <person name="Cottret L."/>
            <person name="Lelandais-Briere C."/>
            <person name="Owens G.L."/>
            <person name="Carrere S."/>
            <person name="Mayjonade B."/>
            <person name="Legrand L."/>
            <person name="Gill N."/>
            <person name="Kane N.C."/>
            <person name="Bowers J.E."/>
            <person name="Hubner S."/>
            <person name="Bellec A."/>
            <person name="Berard A."/>
            <person name="Berges H."/>
            <person name="Blanchet N."/>
            <person name="Boniface M.C."/>
            <person name="Brunel D."/>
            <person name="Catrice O."/>
            <person name="Chaidir N."/>
            <person name="Claudel C."/>
            <person name="Donnadieu C."/>
            <person name="Faraut T."/>
            <person name="Fievet G."/>
            <person name="Helmstetter N."/>
            <person name="King M."/>
            <person name="Knapp S.J."/>
            <person name="Lai Z."/>
            <person name="Le Paslier M.C."/>
            <person name="Lippi Y."/>
            <person name="Lorenzon L."/>
            <person name="Mandel J.R."/>
            <person name="Marage G."/>
            <person name="Marchand G."/>
            <person name="Marquand E."/>
            <person name="Bret-Mestries E."/>
            <person name="Morien E."/>
            <person name="Nambeesan S."/>
            <person name="Nguyen T."/>
            <person name="Pegot-Espagnet P."/>
            <person name="Pouilly N."/>
            <person name="Raftis F."/>
            <person name="Sallet E."/>
            <person name="Schiex T."/>
            <person name="Thomas J."/>
            <person name="Vandecasteele C."/>
            <person name="Vares D."/>
            <person name="Vear F."/>
            <person name="Vautrin S."/>
            <person name="Crespi M."/>
            <person name="Mangin B."/>
            <person name="Burke J.M."/>
            <person name="Salse J."/>
            <person name="Munos S."/>
            <person name="Vincourt P."/>
            <person name="Rieseberg L.H."/>
            <person name="Langlade N.B."/>
        </authorList>
    </citation>
    <scope>NUCLEOTIDE SEQUENCE [LARGE SCALE GENOMIC DNA]</scope>
    <source>
        <strain evidence="3">cv. SF193</strain>
        <tissue evidence="1">Leaves</tissue>
    </source>
</reference>
<keyword evidence="3" id="KW-1185">Reference proteome</keyword>
<reference evidence="1" key="3">
    <citation type="submission" date="2020-06" db="EMBL/GenBank/DDBJ databases">
        <title>Helianthus annuus Genome sequencing and assembly Release 2.</title>
        <authorList>
            <person name="Gouzy J."/>
            <person name="Langlade N."/>
            <person name="Munos S."/>
        </authorList>
    </citation>
    <scope>NUCLEOTIDE SEQUENCE</scope>
    <source>
        <tissue evidence="1">Leaves</tissue>
    </source>
</reference>
<evidence type="ECO:0000313" key="1">
    <source>
        <dbReference type="EMBL" id="KAF5795427.1"/>
    </source>
</evidence>
<dbReference type="InterPro" id="IPR036890">
    <property type="entry name" value="HATPase_C_sf"/>
</dbReference>
<accession>A0A251U5N4</accession>
<dbReference type="Gene3D" id="3.30.565.10">
    <property type="entry name" value="Histidine kinase-like ATPase, C-terminal domain"/>
    <property type="match status" value="1"/>
</dbReference>
<evidence type="ECO:0000313" key="2">
    <source>
        <dbReference type="EMBL" id="OTG18645.1"/>
    </source>
</evidence>
<dbReference type="EMBL" id="CM007897">
    <property type="protein sequence ID" value="OTG18645.1"/>
    <property type="molecule type" value="Genomic_DNA"/>
</dbReference>
<sequence>MDDGKCHSDSLRVCKLRILLPNGMTVLVKIPQGTDFITVRELANKVKEQHDIHRASNPKKKSVKWDADLCFIDDYDYVFRNCLKLTRLEPNRVYYLRLDDGSPPATIYENMWDLTPDTELLMELPEEYTFETALADLIDNSLEAVWANDEGDKRLISVEVSDKKISIFDTGPGLDPVSIEKWGKMRAHKIQGIGDKPPYLKPDFGMFGFGGFIASLHLGRRTELSSKTKIGKKVYILRLERDPLVSGSVSGSKATWRTYGGLRDPTNDELELSPGGSFTKVEIFEPKMRSINIRRLKCKLKDVYFPYIQCDDLSKNGRTIMPIEFQVNGDDLAEIPGGEVEITNLASCNGPEFILQVCFKSNHDNAAMTSSQGTRPTNEASARIRCMYLPVKEGKESVESLIEGLKEDGYDYKEDFESFRHVSCRRLGRLLPDARWAWLPFMDFRQRKTDISQVFLKRSCMRVKCFIEMDAGFSPTPSKTDLAHQNDFTTALRNLGNKQPFEKDSGVDIDIKRDGKSLNLTQLDKEYQLWLMEMHEKYDEEVDSRFDEPVLTRNPSSIEILNTRQCRELGIESSLPDEPEIIAVVRPGTYKSGIPSKHLDQKYVMKDNFEMSLIITYSTNKNPQDEHTFYSGSVAPSSLRDFHGLYVFKPRCTPHPLFQNPGIFTFTFSIGDSSCEKRVVKVPVKASCEMGTC</sequence>
<organism evidence="2 3">
    <name type="scientific">Helianthus annuus</name>
    <name type="common">Common sunflower</name>
    <dbReference type="NCBI Taxonomy" id="4232"/>
    <lineage>
        <taxon>Eukaryota</taxon>
        <taxon>Viridiplantae</taxon>
        <taxon>Streptophyta</taxon>
        <taxon>Embryophyta</taxon>
        <taxon>Tracheophyta</taxon>
        <taxon>Spermatophyta</taxon>
        <taxon>Magnoliopsida</taxon>
        <taxon>eudicotyledons</taxon>
        <taxon>Gunneridae</taxon>
        <taxon>Pentapetalae</taxon>
        <taxon>asterids</taxon>
        <taxon>campanulids</taxon>
        <taxon>Asterales</taxon>
        <taxon>Asteraceae</taxon>
        <taxon>Asteroideae</taxon>
        <taxon>Heliantheae alliance</taxon>
        <taxon>Heliantheae</taxon>
        <taxon>Helianthus</taxon>
    </lineage>
</organism>
<dbReference type="InParanoid" id="A0A251U5N4"/>
<name>A0A251U5N4_HELAN</name>
<dbReference type="GO" id="GO:0016301">
    <property type="term" value="F:kinase activity"/>
    <property type="evidence" value="ECO:0007669"/>
    <property type="project" value="UniProtKB-KW"/>
</dbReference>
<reference evidence="2" key="2">
    <citation type="submission" date="2017-02" db="EMBL/GenBank/DDBJ databases">
        <title>Sunflower complete genome.</title>
        <authorList>
            <person name="Langlade N."/>
            <person name="Munos S."/>
        </authorList>
    </citation>
    <scope>NUCLEOTIDE SEQUENCE [LARGE SCALE GENOMIC DNA]</scope>
    <source>
        <tissue evidence="2">Leaves</tissue>
    </source>
</reference>
<dbReference type="PANTHER" id="PTHR33566">
    <property type="entry name" value="EN/SPM-LIKE TRANSPOSON-RELATED"/>
    <property type="match status" value="1"/>
</dbReference>
<dbReference type="SUPFAM" id="SSF55874">
    <property type="entry name" value="ATPase domain of HSP90 chaperone/DNA topoisomerase II/histidine kinase"/>
    <property type="match status" value="1"/>
</dbReference>
<dbReference type="OrthoDB" id="10036779at2759"/>
<dbReference type="EMBL" id="MNCJ02000323">
    <property type="protein sequence ID" value="KAF5795427.1"/>
    <property type="molecule type" value="Genomic_DNA"/>
</dbReference>
<dbReference type="Gramene" id="mRNA:HanXRQr2_Chr08g0339581">
    <property type="protein sequence ID" value="mRNA:HanXRQr2_Chr08g0339581"/>
    <property type="gene ID" value="HanXRQr2_Chr08g0339581"/>
</dbReference>
<proteinExistence type="predicted"/>
<evidence type="ECO:0000313" key="3">
    <source>
        <dbReference type="Proteomes" id="UP000215914"/>
    </source>
</evidence>
<dbReference type="AlphaFoldDB" id="A0A251U5N4"/>